<sequence>MSGKVTGLAAFTKRGAIQPEISATLGDQDSTVGRQRAKKEVVALTVRLQRSEWERLHQLAVSEGMSIQSLAVRGLNRVFTDKGLPKLAE</sequence>
<name>A0A1I6N233_9BACT</name>
<dbReference type="OrthoDB" id="7067466at2"/>
<reference evidence="1 2" key="1">
    <citation type="submission" date="2016-10" db="EMBL/GenBank/DDBJ databases">
        <authorList>
            <person name="de Groot N.N."/>
        </authorList>
    </citation>
    <scope>NUCLEOTIDE SEQUENCE [LARGE SCALE GENOMIC DNA]</scope>
    <source>
        <strain evidence="1 2">DSM 21001</strain>
    </source>
</reference>
<accession>A0A1I6N233</accession>
<keyword evidence="2" id="KW-1185">Reference proteome</keyword>
<evidence type="ECO:0000313" key="2">
    <source>
        <dbReference type="Proteomes" id="UP000199024"/>
    </source>
</evidence>
<gene>
    <name evidence="1" type="ORF">SAMN05421771_4355</name>
</gene>
<dbReference type="RefSeq" id="WP_089844099.1">
    <property type="nucleotide sequence ID" value="NZ_FOZL01000003.1"/>
</dbReference>
<evidence type="ECO:0000313" key="1">
    <source>
        <dbReference type="EMBL" id="SFS22009.1"/>
    </source>
</evidence>
<protein>
    <submittedName>
        <fullName evidence="1">Uncharacterized protein</fullName>
    </submittedName>
</protein>
<dbReference type="STRING" id="474950.SAMN05421771_4355"/>
<proteinExistence type="predicted"/>
<dbReference type="AlphaFoldDB" id="A0A1I6N233"/>
<dbReference type="EMBL" id="FOZL01000003">
    <property type="protein sequence ID" value="SFS22009.1"/>
    <property type="molecule type" value="Genomic_DNA"/>
</dbReference>
<dbReference type="Proteomes" id="UP000199024">
    <property type="component" value="Unassembled WGS sequence"/>
</dbReference>
<organism evidence="1 2">
    <name type="scientific">Granulicella pectinivorans</name>
    <dbReference type="NCBI Taxonomy" id="474950"/>
    <lineage>
        <taxon>Bacteria</taxon>
        <taxon>Pseudomonadati</taxon>
        <taxon>Acidobacteriota</taxon>
        <taxon>Terriglobia</taxon>
        <taxon>Terriglobales</taxon>
        <taxon>Acidobacteriaceae</taxon>
        <taxon>Granulicella</taxon>
    </lineage>
</organism>